<dbReference type="GO" id="GO:0000976">
    <property type="term" value="F:transcription cis-regulatory region binding"/>
    <property type="evidence" value="ECO:0007669"/>
    <property type="project" value="TreeGrafter"/>
</dbReference>
<feature type="region of interest" description="Disordered" evidence="5">
    <location>
        <begin position="1"/>
        <end position="27"/>
    </location>
</feature>
<evidence type="ECO:0000313" key="8">
    <source>
        <dbReference type="Proteomes" id="UP000612349"/>
    </source>
</evidence>
<proteinExistence type="predicted"/>
<sequence length="227" mass="25605">MTVTRRSRALRRIRPGGGPEDHERWQQRKSLQTREDMLEAAIDGLVEFGYAGLSINDVVRRTGVSRGAVHHHFPSRGALVAGLIEHVFYHRMRQFLDDFLARLKVPEAGDVPQTPHRLAMEMHWQSVESREYAAFLRLSVAARSDEALAEIFLPAARLYDEVWLGEMRHAFPQWRGAEDEMQLASDIVLTVHTGLLIQQSTIGAARSHNVQEKIIALVEGIAREAGA</sequence>
<keyword evidence="3" id="KW-0804">Transcription</keyword>
<comment type="caution">
    <text evidence="7">The sequence shown here is derived from an EMBL/GenBank/DDBJ whole genome shotgun (WGS) entry which is preliminary data.</text>
</comment>
<gene>
    <name evidence="7" type="ORF">GCM10010990_31020</name>
</gene>
<dbReference type="Gene3D" id="1.10.357.10">
    <property type="entry name" value="Tetracycline Repressor, domain 2"/>
    <property type="match status" value="1"/>
</dbReference>
<dbReference type="PANTHER" id="PTHR30055">
    <property type="entry name" value="HTH-TYPE TRANSCRIPTIONAL REGULATOR RUTR"/>
    <property type="match status" value="1"/>
</dbReference>
<feature type="domain" description="HTH tetR-type" evidence="6">
    <location>
        <begin position="31"/>
        <end position="91"/>
    </location>
</feature>
<dbReference type="InterPro" id="IPR009057">
    <property type="entry name" value="Homeodomain-like_sf"/>
</dbReference>
<dbReference type="PRINTS" id="PR00455">
    <property type="entry name" value="HTHTETR"/>
</dbReference>
<keyword evidence="1" id="KW-0805">Transcription regulation</keyword>
<evidence type="ECO:0000259" key="6">
    <source>
        <dbReference type="PROSITE" id="PS50977"/>
    </source>
</evidence>
<dbReference type="AlphaFoldDB" id="A0A916Z6H5"/>
<dbReference type="RefSeq" id="WP_082922191.1">
    <property type="nucleotide sequence ID" value="NZ_BMIP01000008.1"/>
</dbReference>
<evidence type="ECO:0000256" key="2">
    <source>
        <dbReference type="ARBA" id="ARBA00023125"/>
    </source>
</evidence>
<evidence type="ECO:0000256" key="5">
    <source>
        <dbReference type="SAM" id="MobiDB-lite"/>
    </source>
</evidence>
<accession>A0A916Z6H5</accession>
<keyword evidence="8" id="KW-1185">Reference proteome</keyword>
<evidence type="ECO:0000313" key="7">
    <source>
        <dbReference type="EMBL" id="GGD78936.1"/>
    </source>
</evidence>
<dbReference type="EMBL" id="BMIP01000008">
    <property type="protein sequence ID" value="GGD78936.1"/>
    <property type="molecule type" value="Genomic_DNA"/>
</dbReference>
<dbReference type="OrthoDB" id="9816296at2"/>
<evidence type="ECO:0000256" key="4">
    <source>
        <dbReference type="PROSITE-ProRule" id="PRU00335"/>
    </source>
</evidence>
<dbReference type="SUPFAM" id="SSF46689">
    <property type="entry name" value="Homeodomain-like"/>
    <property type="match status" value="1"/>
</dbReference>
<feature type="compositionally biased region" description="Basic residues" evidence="5">
    <location>
        <begin position="1"/>
        <end position="14"/>
    </location>
</feature>
<protein>
    <recommendedName>
        <fullName evidence="6">HTH tetR-type domain-containing protein</fullName>
    </recommendedName>
</protein>
<dbReference type="PANTHER" id="PTHR30055:SF234">
    <property type="entry name" value="HTH-TYPE TRANSCRIPTIONAL REGULATOR BETI"/>
    <property type="match status" value="1"/>
</dbReference>
<dbReference type="InterPro" id="IPR050109">
    <property type="entry name" value="HTH-type_TetR-like_transc_reg"/>
</dbReference>
<organism evidence="7 8">
    <name type="scientific">Croceicoccus mobilis</name>
    <dbReference type="NCBI Taxonomy" id="1703339"/>
    <lineage>
        <taxon>Bacteria</taxon>
        <taxon>Pseudomonadati</taxon>
        <taxon>Pseudomonadota</taxon>
        <taxon>Alphaproteobacteria</taxon>
        <taxon>Sphingomonadales</taxon>
        <taxon>Erythrobacteraceae</taxon>
        <taxon>Croceicoccus</taxon>
    </lineage>
</organism>
<keyword evidence="2 4" id="KW-0238">DNA-binding</keyword>
<dbReference type="PROSITE" id="PS50977">
    <property type="entry name" value="HTH_TETR_2"/>
    <property type="match status" value="1"/>
</dbReference>
<dbReference type="InterPro" id="IPR001647">
    <property type="entry name" value="HTH_TetR"/>
</dbReference>
<feature type="DNA-binding region" description="H-T-H motif" evidence="4">
    <location>
        <begin position="54"/>
        <end position="73"/>
    </location>
</feature>
<dbReference type="Pfam" id="PF00440">
    <property type="entry name" value="TetR_N"/>
    <property type="match status" value="1"/>
</dbReference>
<dbReference type="Proteomes" id="UP000612349">
    <property type="component" value="Unassembled WGS sequence"/>
</dbReference>
<reference evidence="7" key="2">
    <citation type="submission" date="2020-09" db="EMBL/GenBank/DDBJ databases">
        <authorList>
            <person name="Sun Q."/>
            <person name="Zhou Y."/>
        </authorList>
    </citation>
    <scope>NUCLEOTIDE SEQUENCE</scope>
    <source>
        <strain evidence="7">CGMCC 1.15360</strain>
    </source>
</reference>
<name>A0A916Z6H5_9SPHN</name>
<reference evidence="7" key="1">
    <citation type="journal article" date="2014" name="Int. J. Syst. Evol. Microbiol.">
        <title>Complete genome sequence of Corynebacterium casei LMG S-19264T (=DSM 44701T), isolated from a smear-ripened cheese.</title>
        <authorList>
            <consortium name="US DOE Joint Genome Institute (JGI-PGF)"/>
            <person name="Walter F."/>
            <person name="Albersmeier A."/>
            <person name="Kalinowski J."/>
            <person name="Ruckert C."/>
        </authorList>
    </citation>
    <scope>NUCLEOTIDE SEQUENCE</scope>
    <source>
        <strain evidence="7">CGMCC 1.15360</strain>
    </source>
</reference>
<dbReference type="GO" id="GO:0003700">
    <property type="term" value="F:DNA-binding transcription factor activity"/>
    <property type="evidence" value="ECO:0007669"/>
    <property type="project" value="TreeGrafter"/>
</dbReference>
<evidence type="ECO:0000256" key="1">
    <source>
        <dbReference type="ARBA" id="ARBA00023015"/>
    </source>
</evidence>
<evidence type="ECO:0000256" key="3">
    <source>
        <dbReference type="ARBA" id="ARBA00023163"/>
    </source>
</evidence>